<dbReference type="EMBL" id="MRZV01001497">
    <property type="protein sequence ID" value="PIK37476.1"/>
    <property type="molecule type" value="Genomic_DNA"/>
</dbReference>
<reference evidence="1 2" key="1">
    <citation type="journal article" date="2017" name="PLoS Biol.">
        <title>The sea cucumber genome provides insights into morphological evolution and visceral regeneration.</title>
        <authorList>
            <person name="Zhang X."/>
            <person name="Sun L."/>
            <person name="Yuan J."/>
            <person name="Sun Y."/>
            <person name="Gao Y."/>
            <person name="Zhang L."/>
            <person name="Li S."/>
            <person name="Dai H."/>
            <person name="Hamel J.F."/>
            <person name="Liu C."/>
            <person name="Yu Y."/>
            <person name="Liu S."/>
            <person name="Lin W."/>
            <person name="Guo K."/>
            <person name="Jin S."/>
            <person name="Xu P."/>
            <person name="Storey K.B."/>
            <person name="Huan P."/>
            <person name="Zhang T."/>
            <person name="Zhou Y."/>
            <person name="Zhang J."/>
            <person name="Lin C."/>
            <person name="Li X."/>
            <person name="Xing L."/>
            <person name="Huo D."/>
            <person name="Sun M."/>
            <person name="Wang L."/>
            <person name="Mercier A."/>
            <person name="Li F."/>
            <person name="Yang H."/>
            <person name="Xiang J."/>
        </authorList>
    </citation>
    <scope>NUCLEOTIDE SEQUENCE [LARGE SCALE GENOMIC DNA]</scope>
    <source>
        <strain evidence="1">Shaxun</strain>
        <tissue evidence="1">Muscle</tissue>
    </source>
</reference>
<proteinExistence type="predicted"/>
<accession>A0A2G8JNY2</accession>
<name>A0A2G8JNY2_STIJA</name>
<keyword evidence="2" id="KW-1185">Reference proteome</keyword>
<evidence type="ECO:0000313" key="2">
    <source>
        <dbReference type="Proteomes" id="UP000230750"/>
    </source>
</evidence>
<dbReference type="AlphaFoldDB" id="A0A2G8JNY2"/>
<gene>
    <name evidence="1" type="ORF">BSL78_25692</name>
</gene>
<organism evidence="1 2">
    <name type="scientific">Stichopus japonicus</name>
    <name type="common">Sea cucumber</name>
    <dbReference type="NCBI Taxonomy" id="307972"/>
    <lineage>
        <taxon>Eukaryota</taxon>
        <taxon>Metazoa</taxon>
        <taxon>Echinodermata</taxon>
        <taxon>Eleutherozoa</taxon>
        <taxon>Echinozoa</taxon>
        <taxon>Holothuroidea</taxon>
        <taxon>Aspidochirotacea</taxon>
        <taxon>Aspidochirotida</taxon>
        <taxon>Stichopodidae</taxon>
        <taxon>Apostichopus</taxon>
    </lineage>
</organism>
<dbReference type="Proteomes" id="UP000230750">
    <property type="component" value="Unassembled WGS sequence"/>
</dbReference>
<sequence>MYPLFHTVCWSLFDSEVVLNGQAGQWEVKDKDSLRQLCSEEVVIKDEDPYLQQWLTIISVQAASNHDIPIFRLYLEKSLSKIDAGNIILHSGLRLPCPASVKQVVIHTKERREMTETECFDIMMFVLQTHMLEQIE</sequence>
<protein>
    <submittedName>
        <fullName evidence="1">Uncharacterized protein</fullName>
    </submittedName>
</protein>
<comment type="caution">
    <text evidence="1">The sequence shown here is derived from an EMBL/GenBank/DDBJ whole genome shotgun (WGS) entry which is preliminary data.</text>
</comment>
<evidence type="ECO:0000313" key="1">
    <source>
        <dbReference type="EMBL" id="PIK37476.1"/>
    </source>
</evidence>